<evidence type="ECO:0000313" key="3">
    <source>
        <dbReference type="Proteomes" id="UP000215137"/>
    </source>
</evidence>
<sequence>MFRKFTIDYYLKFLTFYYGGIHLKNPTLSNYWLSPHSPEWYRQISKNGNAYIYPWQSTIDSPIAENIFDQLVCLHTKDKVALDFGCGEGRFTKKYALYAKQMIGADSSTQFIQTAMKTKPDNTSFIVAHSKHVLPFKRAFFDIAIIRKGPTSIYHHLPLYVKEGGLILGLHPGENEGKELSNWFPKLFPNNQHNIPIQQHLIKIFTKAPFRKFEIHPYHTIEYLHSPLDLIHYRCFGQKKRNL</sequence>
<keyword evidence="3" id="KW-1185">Reference proteome</keyword>
<evidence type="ECO:0000313" key="2">
    <source>
        <dbReference type="EMBL" id="ASV69518.1"/>
    </source>
</evidence>
<dbReference type="Pfam" id="PF08241">
    <property type="entry name" value="Methyltransf_11"/>
    <property type="match status" value="1"/>
</dbReference>
<dbReference type="Gene3D" id="3.40.50.150">
    <property type="entry name" value="Vaccinia Virus protein VP39"/>
    <property type="match status" value="1"/>
</dbReference>
<evidence type="ECO:0000259" key="1">
    <source>
        <dbReference type="Pfam" id="PF08241"/>
    </source>
</evidence>
<dbReference type="SUPFAM" id="SSF53335">
    <property type="entry name" value="S-adenosyl-L-methionine-dependent methyltransferases"/>
    <property type="match status" value="1"/>
</dbReference>
<feature type="domain" description="Methyltransferase type 11" evidence="1">
    <location>
        <begin position="82"/>
        <end position="147"/>
    </location>
</feature>
<dbReference type="InterPro" id="IPR029063">
    <property type="entry name" value="SAM-dependent_MTases_sf"/>
</dbReference>
<dbReference type="GO" id="GO:0008757">
    <property type="term" value="F:S-adenosylmethionine-dependent methyltransferase activity"/>
    <property type="evidence" value="ECO:0007669"/>
    <property type="project" value="InterPro"/>
</dbReference>
<dbReference type="Proteomes" id="UP000215137">
    <property type="component" value="Chromosome"/>
</dbReference>
<name>A0A248TMQ3_9BACI</name>
<gene>
    <name evidence="2" type="ORF">CKF48_20720</name>
</gene>
<organism evidence="2 3">
    <name type="scientific">Cytobacillus kochii</name>
    <dbReference type="NCBI Taxonomy" id="859143"/>
    <lineage>
        <taxon>Bacteria</taxon>
        <taxon>Bacillati</taxon>
        <taxon>Bacillota</taxon>
        <taxon>Bacilli</taxon>
        <taxon>Bacillales</taxon>
        <taxon>Bacillaceae</taxon>
        <taxon>Cytobacillus</taxon>
    </lineage>
</organism>
<dbReference type="KEGG" id="bko:CKF48_20720"/>
<dbReference type="InterPro" id="IPR013216">
    <property type="entry name" value="Methyltransf_11"/>
</dbReference>
<dbReference type="EMBL" id="CP022983">
    <property type="protein sequence ID" value="ASV69518.1"/>
    <property type="molecule type" value="Genomic_DNA"/>
</dbReference>
<dbReference type="AlphaFoldDB" id="A0A248TMQ3"/>
<accession>A0A248TMQ3</accession>
<protein>
    <recommendedName>
        <fullName evidence="1">Methyltransferase type 11 domain-containing protein</fullName>
    </recommendedName>
</protein>
<proteinExistence type="predicted"/>
<reference evidence="2 3" key="1">
    <citation type="submission" date="2017-08" db="EMBL/GenBank/DDBJ databases">
        <title>Complete Genome Sequence of Bacillus kochii Oregon-R-modENCODE STRAIN BDGP4, isolated from Drosophila melanogaster gut.</title>
        <authorList>
            <person name="Wan K.H."/>
            <person name="Yu C."/>
            <person name="Park S."/>
            <person name="Hammonds A.S."/>
            <person name="Booth B.W."/>
            <person name="Celniker S.E."/>
        </authorList>
    </citation>
    <scope>NUCLEOTIDE SEQUENCE [LARGE SCALE GENOMIC DNA]</scope>
    <source>
        <strain evidence="2 3">BDGP4</strain>
    </source>
</reference>